<evidence type="ECO:0000259" key="2">
    <source>
        <dbReference type="Pfam" id="PF07727"/>
    </source>
</evidence>
<accession>D3IVR6</accession>
<dbReference type="InterPro" id="IPR054722">
    <property type="entry name" value="PolX-like_BBD"/>
</dbReference>
<name>D3IVR6_PHYED</name>
<organism evidence="4">
    <name type="scientific">Phyllostachys edulis</name>
    <name type="common">Tortoise shell bamboo</name>
    <name type="synonym">Bambusa edulis</name>
    <dbReference type="NCBI Taxonomy" id="38705"/>
    <lineage>
        <taxon>Eukaryota</taxon>
        <taxon>Viridiplantae</taxon>
        <taxon>Streptophyta</taxon>
        <taxon>Embryophyta</taxon>
        <taxon>Tracheophyta</taxon>
        <taxon>Spermatophyta</taxon>
        <taxon>Magnoliopsida</taxon>
        <taxon>Liliopsida</taxon>
        <taxon>Poales</taxon>
        <taxon>Poaceae</taxon>
        <taxon>BOP clade</taxon>
        <taxon>Bambusoideae</taxon>
        <taxon>Arundinarodae</taxon>
        <taxon>Arundinarieae</taxon>
        <taxon>Arundinariinae</taxon>
        <taxon>Phyllostachys</taxon>
    </lineage>
</organism>
<evidence type="ECO:0000313" key="4">
    <source>
        <dbReference type="EMBL" id="ADB85406.1"/>
    </source>
</evidence>
<evidence type="ECO:0000259" key="3">
    <source>
        <dbReference type="Pfam" id="PF22936"/>
    </source>
</evidence>
<reference evidence="4" key="1">
    <citation type="journal article" date="2010" name="J. Integr. Plant Biol.">
        <title>Insights into the bamboo genome: syntenic relationships to rice and sorghum.</title>
        <authorList>
            <person name="Gui Y.J."/>
            <person name="Zhou Y."/>
            <person name="Wang Y."/>
            <person name="Wang S."/>
            <person name="Wang S.Y."/>
            <person name="Hu Y."/>
            <person name="Bo S.P."/>
            <person name="Chen H."/>
            <person name="Zhou C.P."/>
            <person name="Ma N.X."/>
            <person name="Zhang T.Z."/>
            <person name="Fan L.J."/>
        </authorList>
    </citation>
    <scope>NUCLEOTIDE SEQUENCE</scope>
    <source>
        <tissue evidence="4">Shoot</tissue>
    </source>
</reference>
<dbReference type="PANTHER" id="PTHR11439">
    <property type="entry name" value="GAG-POL-RELATED RETROTRANSPOSON"/>
    <property type="match status" value="1"/>
</dbReference>
<dbReference type="Pfam" id="PF22936">
    <property type="entry name" value="Pol_BBD"/>
    <property type="match status" value="1"/>
</dbReference>
<protein>
    <submittedName>
        <fullName evidence="4">Putative retrotransposon protein</fullName>
    </submittedName>
</protein>
<dbReference type="AlphaFoldDB" id="D3IVR6"/>
<proteinExistence type="predicted"/>
<dbReference type="PANTHER" id="PTHR11439:SF461">
    <property type="entry name" value="OS10G0432200 PROTEIN"/>
    <property type="match status" value="1"/>
</dbReference>
<dbReference type="EMBL" id="GQ252886">
    <property type="protein sequence ID" value="ADB85406.1"/>
    <property type="molecule type" value="Genomic_DNA"/>
</dbReference>
<feature type="domain" description="Retrovirus-related Pol polyprotein from transposon TNT 1-94-like beta-barrel" evidence="3">
    <location>
        <begin position="146"/>
        <end position="221"/>
    </location>
</feature>
<dbReference type="InterPro" id="IPR013103">
    <property type="entry name" value="RVT_2"/>
</dbReference>
<dbReference type="Pfam" id="PF07727">
    <property type="entry name" value="RVT_2"/>
    <property type="match status" value="1"/>
</dbReference>
<feature type="domain" description="Reverse transcriptase Ty1/copia-type" evidence="2">
    <location>
        <begin position="464"/>
        <end position="537"/>
    </location>
</feature>
<feature type="compositionally biased region" description="Pro residues" evidence="1">
    <location>
        <begin position="1"/>
        <end position="17"/>
    </location>
</feature>
<feature type="region of interest" description="Disordered" evidence="1">
    <location>
        <begin position="1"/>
        <end position="25"/>
    </location>
</feature>
<sequence>MLPNPTPLTDLVPPPTTPVALLPDPAPSSSSGDLVFYSAPLPDQVLCYRRLVPGFLLPDAQLGAQRDTAEQQLPPGLLPGGLLQPPPSALLGDAAIASSIHANALESCATKFGQIQAQLCRLQASSSRSTSFTAPSRPMSGASLLWVLDSRASFHVTSDAFQLISYRSAAKGTNIQTVDGTPCTVTHQETLSTSHFAVSNVSLVPTLSINLISVGQLTNMNCFVGFDDSFFVQDRRTRVVIGTGHRVSHQLLVGSFLLRVLILNSRVLVLMLRMILLSGEAISTAIISSTVSPLPSFRASVLVRSCTEHLLTMPIFVYLVVCYVLLAPLSKPSIYQEATNILEWQLAMTDELTALECTGSWDLVPLPSGVVHITCKWVYKVKTKSDGSVERYKASLVARGFQQRYARGLLSQMDVKNIFLHGDLHEEVYMQPPQACSIWSLSRLLVFLFERFSSVIRAAGFTPNDMLITRDDMDYVAFVKKKLSEQFMMSYLRPLSYFLGIEVHSDGDGNYLSQHRYVQYLLPRSGMIDTRNAATPKELHLQLRPTDDAPLIDLVYLTVTRSYIAHVVHVLSQFVSAPTSVHYDHILRVLRYLRGTASRRLFYVNSSQLQLHAYSNSTWASDPVDRRYITGYCISLVTSLID</sequence>
<evidence type="ECO:0000256" key="1">
    <source>
        <dbReference type="SAM" id="MobiDB-lite"/>
    </source>
</evidence>